<dbReference type="HOGENOM" id="CLU_050045_1_0_0"/>
<reference evidence="3" key="1">
    <citation type="submission" date="2006-10" db="EMBL/GenBank/DDBJ databases">
        <title>Complete sequence of Solibacter usitatus Ellin6076.</title>
        <authorList>
            <consortium name="US DOE Joint Genome Institute"/>
            <person name="Copeland A."/>
            <person name="Lucas S."/>
            <person name="Lapidus A."/>
            <person name="Barry K."/>
            <person name="Detter J.C."/>
            <person name="Glavina del Rio T."/>
            <person name="Hammon N."/>
            <person name="Israni S."/>
            <person name="Dalin E."/>
            <person name="Tice H."/>
            <person name="Pitluck S."/>
            <person name="Thompson L.S."/>
            <person name="Brettin T."/>
            <person name="Bruce D."/>
            <person name="Han C."/>
            <person name="Tapia R."/>
            <person name="Gilna P."/>
            <person name="Schmutz J."/>
            <person name="Larimer F."/>
            <person name="Land M."/>
            <person name="Hauser L."/>
            <person name="Kyrpides N."/>
            <person name="Mikhailova N."/>
            <person name="Janssen P.H."/>
            <person name="Kuske C.R."/>
            <person name="Richardson P."/>
        </authorList>
    </citation>
    <scope>NUCLEOTIDE SEQUENCE</scope>
    <source>
        <strain evidence="3">Ellin6076</strain>
    </source>
</reference>
<dbReference type="STRING" id="234267.Acid_5802"/>
<feature type="domain" description="Lnb N-terminal periplasmic" evidence="2">
    <location>
        <begin position="140"/>
        <end position="281"/>
    </location>
</feature>
<protein>
    <recommendedName>
        <fullName evidence="2">Lnb N-terminal periplasmic domain-containing protein</fullName>
    </recommendedName>
</protein>
<dbReference type="InParanoid" id="Q01UC1"/>
<feature type="transmembrane region" description="Helical" evidence="1">
    <location>
        <begin position="77"/>
        <end position="95"/>
    </location>
</feature>
<feature type="transmembrane region" description="Helical" evidence="1">
    <location>
        <begin position="20"/>
        <end position="45"/>
    </location>
</feature>
<dbReference type="InterPro" id="IPR025178">
    <property type="entry name" value="Lnb_N"/>
</dbReference>
<dbReference type="AlphaFoldDB" id="Q01UC1"/>
<keyword evidence="1" id="KW-0812">Transmembrane</keyword>
<feature type="transmembrane region" description="Helical" evidence="1">
    <location>
        <begin position="51"/>
        <end position="70"/>
    </location>
</feature>
<gene>
    <name evidence="3" type="ordered locus">Acid_5802</name>
</gene>
<dbReference type="eggNOG" id="ENOG502Z7V0">
    <property type="taxonomic scope" value="Bacteria"/>
</dbReference>
<dbReference type="KEGG" id="sus:Acid_5802"/>
<proteinExistence type="predicted"/>
<name>Q01UC1_SOLUE</name>
<keyword evidence="1" id="KW-1133">Transmembrane helix</keyword>
<evidence type="ECO:0000313" key="3">
    <source>
        <dbReference type="EMBL" id="ABJ86749.1"/>
    </source>
</evidence>
<dbReference type="EMBL" id="CP000473">
    <property type="protein sequence ID" value="ABJ86749.1"/>
    <property type="molecule type" value="Genomic_DNA"/>
</dbReference>
<dbReference type="Pfam" id="PF13387">
    <property type="entry name" value="Lnb_N"/>
    <property type="match status" value="1"/>
</dbReference>
<evidence type="ECO:0000259" key="2">
    <source>
        <dbReference type="Pfam" id="PF13387"/>
    </source>
</evidence>
<organism evidence="3">
    <name type="scientific">Solibacter usitatus (strain Ellin6076)</name>
    <dbReference type="NCBI Taxonomy" id="234267"/>
    <lineage>
        <taxon>Bacteria</taxon>
        <taxon>Pseudomonadati</taxon>
        <taxon>Acidobacteriota</taxon>
        <taxon>Terriglobia</taxon>
        <taxon>Bryobacterales</taxon>
        <taxon>Solibacteraceae</taxon>
        <taxon>Candidatus Solibacter</taxon>
    </lineage>
</organism>
<evidence type="ECO:0000256" key="1">
    <source>
        <dbReference type="SAM" id="Phobius"/>
    </source>
</evidence>
<dbReference type="OrthoDB" id="274718at2"/>
<sequence>MISIERQPKRGPAFWLFQPFRWLMLALGFLLKAAVTGWATLAIYYSNLPWAGLRLALAAAFLVFAIWALWRARTPRALLAFGGVFLAVVVWWISIRPSHHRPWRPEVAVMPRVSIDGDRVRIMGVRNFEYRSTYDFTPLYEQREVSLSSLTSIDFYISYWMQGPVGHTFLSFNFSNAPPVCISIETRPEVGEGFSPIASLFKQFELIYVVGDERDLVRVRTNFRRDYVYLYHIRTSAENARRLFLIYLDRINELYDQPEFYHLLSNSCTINIVRYARAAGKPRDFDIRHFLNGLIDSYLYSIGVVDTTLPFAELRRRSRINDAAVAADNAPDFSERIRAAVPAPGE</sequence>
<accession>Q01UC1</accession>
<keyword evidence="1" id="KW-0472">Membrane</keyword>